<comment type="caution">
    <text evidence="3">The sequence shown here is derived from an EMBL/GenBank/DDBJ whole genome shotgun (WGS) entry which is preliminary data.</text>
</comment>
<feature type="region of interest" description="Disordered" evidence="2">
    <location>
        <begin position="209"/>
        <end position="236"/>
    </location>
</feature>
<feature type="region of interest" description="Disordered" evidence="2">
    <location>
        <begin position="103"/>
        <end position="161"/>
    </location>
</feature>
<evidence type="ECO:0000256" key="2">
    <source>
        <dbReference type="SAM" id="MobiDB-lite"/>
    </source>
</evidence>
<feature type="compositionally biased region" description="Basic and acidic residues" evidence="2">
    <location>
        <begin position="134"/>
        <end position="160"/>
    </location>
</feature>
<name>A0A812LZ60_9DINO</name>
<proteinExistence type="predicted"/>
<organism evidence="3 4">
    <name type="scientific">Symbiodinium necroappetens</name>
    <dbReference type="NCBI Taxonomy" id="1628268"/>
    <lineage>
        <taxon>Eukaryota</taxon>
        <taxon>Sar</taxon>
        <taxon>Alveolata</taxon>
        <taxon>Dinophyceae</taxon>
        <taxon>Suessiales</taxon>
        <taxon>Symbiodiniaceae</taxon>
        <taxon>Symbiodinium</taxon>
    </lineage>
</organism>
<evidence type="ECO:0000313" key="4">
    <source>
        <dbReference type="Proteomes" id="UP000601435"/>
    </source>
</evidence>
<accession>A0A812LZ60</accession>
<evidence type="ECO:0000313" key="3">
    <source>
        <dbReference type="EMBL" id="CAE7253818.1"/>
    </source>
</evidence>
<dbReference type="AlphaFoldDB" id="A0A812LZ60"/>
<dbReference type="Proteomes" id="UP000601435">
    <property type="component" value="Unassembled WGS sequence"/>
</dbReference>
<protein>
    <recommendedName>
        <fullName evidence="5">Reticulocyte-binding protein 2-like a</fullName>
    </recommendedName>
</protein>
<gene>
    <name evidence="3" type="ORF">SNEC2469_LOCUS5412</name>
</gene>
<dbReference type="OrthoDB" id="442185at2759"/>
<evidence type="ECO:0008006" key="5">
    <source>
        <dbReference type="Google" id="ProtNLM"/>
    </source>
</evidence>
<reference evidence="3" key="1">
    <citation type="submission" date="2021-02" db="EMBL/GenBank/DDBJ databases">
        <authorList>
            <person name="Dougan E. K."/>
            <person name="Rhodes N."/>
            <person name="Thang M."/>
            <person name="Chan C."/>
        </authorList>
    </citation>
    <scope>NUCLEOTIDE SEQUENCE</scope>
</reference>
<keyword evidence="4" id="KW-1185">Reference proteome</keyword>
<evidence type="ECO:0000256" key="1">
    <source>
        <dbReference type="SAM" id="Coils"/>
    </source>
</evidence>
<dbReference type="EMBL" id="CAJNJA010010112">
    <property type="protein sequence ID" value="CAE7253818.1"/>
    <property type="molecule type" value="Genomic_DNA"/>
</dbReference>
<feature type="coiled-coil region" evidence="1">
    <location>
        <begin position="52"/>
        <end position="98"/>
    </location>
</feature>
<keyword evidence="1" id="KW-0175">Coiled coil</keyword>
<feature type="non-terminal residue" evidence="3">
    <location>
        <position position="1"/>
    </location>
</feature>
<sequence>MREAELAQAEADAQRAAASAAEALRREEEAVRGLRAARVQRAAHSAQQRRAVEEMQRASEVAAAERKRAQRAASLGRMAQAAKELVRREAELREVKAEPAPMEVVEAATELPRRAPRPTPEQRKAARARSAAAWRREEVAKCEEASARTKAEDARKERMQKISAVAEAAAEAAEAAQPRHGPVEEAQEVSLCEDCKEMRAELERLLSYRTLSPRELKGPSNSEQPLPAPCADVESA</sequence>